<dbReference type="AlphaFoldDB" id="A0A9P1DEP2"/>
<keyword evidence="2 6" id="KW-0067">ATP-binding</keyword>
<comment type="caution">
    <text evidence="4">The sequence shown here is derived from an EMBL/GenBank/DDBJ whole genome shotgun (WGS) entry which is preliminary data.</text>
</comment>
<dbReference type="PROSITE" id="PS51194">
    <property type="entry name" value="HELICASE_CTER"/>
    <property type="match status" value="1"/>
</dbReference>
<evidence type="ECO:0000313" key="6">
    <source>
        <dbReference type="EMBL" id="CAL4795399.1"/>
    </source>
</evidence>
<keyword evidence="1" id="KW-0378">Hydrolase</keyword>
<dbReference type="PANTHER" id="PTHR43519">
    <property type="entry name" value="ATP-DEPENDENT RNA HELICASE HRPB"/>
    <property type="match status" value="1"/>
</dbReference>
<name>A0A9P1DEP2_9DINO</name>
<evidence type="ECO:0000313" key="5">
    <source>
        <dbReference type="EMBL" id="CAL1161462.1"/>
    </source>
</evidence>
<keyword evidence="2 6" id="KW-0347">Helicase</keyword>
<keyword evidence="2 6" id="KW-0547">Nucleotide-binding</keyword>
<dbReference type="SMART" id="SM00490">
    <property type="entry name" value="HELICc"/>
    <property type="match status" value="1"/>
</dbReference>
<organism evidence="4">
    <name type="scientific">Cladocopium goreaui</name>
    <dbReference type="NCBI Taxonomy" id="2562237"/>
    <lineage>
        <taxon>Eukaryota</taxon>
        <taxon>Sar</taxon>
        <taxon>Alveolata</taxon>
        <taxon>Dinophyceae</taxon>
        <taxon>Suessiales</taxon>
        <taxon>Symbiodiniaceae</taxon>
        <taxon>Cladocopium</taxon>
    </lineage>
</organism>
<dbReference type="EMBL" id="CAMXCT020004201">
    <property type="protein sequence ID" value="CAL1161462.1"/>
    <property type="molecule type" value="Genomic_DNA"/>
</dbReference>
<evidence type="ECO:0000259" key="3">
    <source>
        <dbReference type="PROSITE" id="PS51194"/>
    </source>
</evidence>
<dbReference type="Pfam" id="PF00271">
    <property type="entry name" value="Helicase_C"/>
    <property type="match status" value="1"/>
</dbReference>
<evidence type="ECO:0000256" key="1">
    <source>
        <dbReference type="ARBA" id="ARBA00022801"/>
    </source>
</evidence>
<proteinExistence type="predicted"/>
<dbReference type="GO" id="GO:0004386">
    <property type="term" value="F:helicase activity"/>
    <property type="evidence" value="ECO:0007669"/>
    <property type="project" value="UniProtKB-KW"/>
</dbReference>
<dbReference type="CDD" id="cd18791">
    <property type="entry name" value="SF2_C_RHA"/>
    <property type="match status" value="1"/>
</dbReference>
<dbReference type="InterPro" id="IPR001650">
    <property type="entry name" value="Helicase_C-like"/>
</dbReference>
<reference evidence="4" key="1">
    <citation type="submission" date="2022-10" db="EMBL/GenBank/DDBJ databases">
        <authorList>
            <person name="Chen Y."/>
            <person name="Dougan E. K."/>
            <person name="Chan C."/>
            <person name="Rhodes N."/>
            <person name="Thang M."/>
        </authorList>
    </citation>
    <scope>NUCLEOTIDE SEQUENCE</scope>
</reference>
<accession>A0A9P1DEP2</accession>
<dbReference type="GO" id="GO:0016787">
    <property type="term" value="F:hydrolase activity"/>
    <property type="evidence" value="ECO:0007669"/>
    <property type="project" value="UniProtKB-KW"/>
</dbReference>
<dbReference type="EMBL" id="CAMXCT030004201">
    <property type="protein sequence ID" value="CAL4795399.1"/>
    <property type="molecule type" value="Genomic_DNA"/>
</dbReference>
<evidence type="ECO:0000313" key="7">
    <source>
        <dbReference type="Proteomes" id="UP001152797"/>
    </source>
</evidence>
<protein>
    <submittedName>
        <fullName evidence="6">ATP-dependent helicase HrpB</fullName>
    </submittedName>
</protein>
<feature type="domain" description="Helicase C-terminal" evidence="3">
    <location>
        <begin position="1"/>
        <end position="135"/>
    </location>
</feature>
<reference evidence="5" key="2">
    <citation type="submission" date="2024-04" db="EMBL/GenBank/DDBJ databases">
        <authorList>
            <person name="Chen Y."/>
            <person name="Shah S."/>
            <person name="Dougan E. K."/>
            <person name="Thang M."/>
            <person name="Chan C."/>
        </authorList>
    </citation>
    <scope>NUCLEOTIDE SEQUENCE [LARGE SCALE GENOMIC DNA]</scope>
</reference>
<keyword evidence="7" id="KW-1185">Reference proteome</keyword>
<sequence length="135" mass="14320">MAGGQAPKTARAARGFGAEAASTAQRAPVDVYPLHGALDAEVQDRAILPAPGRRRVILATNVAEASITVQGVTSVVDSGLRKRSVFDPAAGFNRLELVPISRASAEQRKGRAGRLRNGLCLRLWAPDQQLQPEDV</sequence>
<dbReference type="SUPFAM" id="SSF52540">
    <property type="entry name" value="P-loop containing nucleoside triphosphate hydrolases"/>
    <property type="match status" value="1"/>
</dbReference>
<dbReference type="EMBL" id="CAMXCT010004201">
    <property type="protein sequence ID" value="CAI4008087.1"/>
    <property type="molecule type" value="Genomic_DNA"/>
</dbReference>
<dbReference type="Gene3D" id="3.40.50.300">
    <property type="entry name" value="P-loop containing nucleotide triphosphate hydrolases"/>
    <property type="match status" value="1"/>
</dbReference>
<evidence type="ECO:0000313" key="4">
    <source>
        <dbReference type="EMBL" id="CAI4008087.1"/>
    </source>
</evidence>
<dbReference type="Proteomes" id="UP001152797">
    <property type="component" value="Unassembled WGS sequence"/>
</dbReference>
<feature type="non-terminal residue" evidence="4">
    <location>
        <position position="135"/>
    </location>
</feature>
<evidence type="ECO:0000256" key="2">
    <source>
        <dbReference type="ARBA" id="ARBA00022806"/>
    </source>
</evidence>
<dbReference type="InterPro" id="IPR027417">
    <property type="entry name" value="P-loop_NTPase"/>
</dbReference>
<dbReference type="PANTHER" id="PTHR43519:SF1">
    <property type="entry name" value="ATP-DEPENDENT RNA HELICASE HRPB"/>
    <property type="match status" value="1"/>
</dbReference>
<gene>
    <name evidence="4" type="ORF">C1SCF055_LOCUS33567</name>
</gene>
<dbReference type="OrthoDB" id="438769at2759"/>